<organism evidence="7 8">
    <name type="scientific">Burkholderia theae</name>
    <dbReference type="NCBI Taxonomy" id="3143496"/>
    <lineage>
        <taxon>Bacteria</taxon>
        <taxon>Pseudomonadati</taxon>
        <taxon>Pseudomonadota</taxon>
        <taxon>Betaproteobacteria</taxon>
        <taxon>Burkholderiales</taxon>
        <taxon>Burkholderiaceae</taxon>
        <taxon>Burkholderia</taxon>
    </lineage>
</organism>
<dbReference type="InterPro" id="IPR042099">
    <property type="entry name" value="ANL_N_sf"/>
</dbReference>
<keyword evidence="2 7" id="KW-0436">Ligase</keyword>
<dbReference type="Proteomes" id="UP001466933">
    <property type="component" value="Unassembled WGS sequence"/>
</dbReference>
<feature type="domain" description="AMP-dependent synthetase/ligase" evidence="5">
    <location>
        <begin position="17"/>
        <end position="404"/>
    </location>
</feature>
<gene>
    <name evidence="7" type="ORF">VOI36_19660</name>
</gene>
<evidence type="ECO:0000259" key="5">
    <source>
        <dbReference type="Pfam" id="PF00501"/>
    </source>
</evidence>
<dbReference type="InterPro" id="IPR025110">
    <property type="entry name" value="AMP-bd_C"/>
</dbReference>
<keyword evidence="8" id="KW-1185">Reference proteome</keyword>
<dbReference type="RefSeq" id="WP_343493061.1">
    <property type="nucleotide sequence ID" value="NZ_JBCPYA010000008.1"/>
</dbReference>
<dbReference type="Pfam" id="PF13193">
    <property type="entry name" value="AMP-binding_C"/>
    <property type="match status" value="1"/>
</dbReference>
<keyword evidence="4" id="KW-0443">Lipid metabolism</keyword>
<dbReference type="CDD" id="cd12119">
    <property type="entry name" value="ttLC_FACS_AlkK_like"/>
    <property type="match status" value="1"/>
</dbReference>
<accession>A0ABU9WJ88</accession>
<name>A0ABU9WJ88_9BURK</name>
<evidence type="ECO:0000256" key="2">
    <source>
        <dbReference type="ARBA" id="ARBA00022598"/>
    </source>
</evidence>
<evidence type="ECO:0000313" key="7">
    <source>
        <dbReference type="EMBL" id="MEN2472125.1"/>
    </source>
</evidence>
<proteinExistence type="inferred from homology"/>
<comment type="caution">
    <text evidence="7">The sequence shown here is derived from an EMBL/GenBank/DDBJ whole genome shotgun (WGS) entry which is preliminary data.</text>
</comment>
<dbReference type="EMBL" id="JBCPYA010000008">
    <property type="protein sequence ID" value="MEN2472125.1"/>
    <property type="molecule type" value="Genomic_DNA"/>
</dbReference>
<dbReference type="PANTHER" id="PTHR43859:SF4">
    <property type="entry name" value="BUTANOATE--COA LIGASE AAE1-RELATED"/>
    <property type="match status" value="1"/>
</dbReference>
<evidence type="ECO:0000256" key="3">
    <source>
        <dbReference type="ARBA" id="ARBA00022832"/>
    </source>
</evidence>
<comment type="similarity">
    <text evidence="1">Belongs to the ATP-dependent AMP-binding enzyme family.</text>
</comment>
<keyword evidence="3" id="KW-0276">Fatty acid metabolism</keyword>
<dbReference type="InterPro" id="IPR045851">
    <property type="entry name" value="AMP-bd_C_sf"/>
</dbReference>
<dbReference type="EC" id="6.2.1.3" evidence="7"/>
<dbReference type="Gene3D" id="3.30.300.30">
    <property type="match status" value="1"/>
</dbReference>
<reference evidence="7 8" key="1">
    <citation type="submission" date="2024-05" db="EMBL/GenBank/DDBJ databases">
        <title>Burkholderia sp. Nov. a novel bacteria isolated from rhizosphere soil of Camellia sinensis.</title>
        <authorList>
            <person name="Dong Y."/>
        </authorList>
    </citation>
    <scope>NUCLEOTIDE SEQUENCE [LARGE SCALE GENOMIC DNA]</scope>
    <source>
        <strain evidence="7 8">GS2Y</strain>
    </source>
</reference>
<evidence type="ECO:0000259" key="6">
    <source>
        <dbReference type="Pfam" id="PF13193"/>
    </source>
</evidence>
<dbReference type="PANTHER" id="PTHR43859">
    <property type="entry name" value="ACYL-ACTIVATING ENZYME"/>
    <property type="match status" value="1"/>
</dbReference>
<dbReference type="InterPro" id="IPR000873">
    <property type="entry name" value="AMP-dep_synth/lig_dom"/>
</dbReference>
<dbReference type="GO" id="GO:0004467">
    <property type="term" value="F:long-chain fatty acid-CoA ligase activity"/>
    <property type="evidence" value="ECO:0007669"/>
    <property type="project" value="UniProtKB-EC"/>
</dbReference>
<evidence type="ECO:0000256" key="4">
    <source>
        <dbReference type="ARBA" id="ARBA00023098"/>
    </source>
</evidence>
<dbReference type="Gene3D" id="3.40.50.12780">
    <property type="entry name" value="N-terminal domain of ligase-like"/>
    <property type="match status" value="1"/>
</dbReference>
<dbReference type="Pfam" id="PF00501">
    <property type="entry name" value="AMP-binding"/>
    <property type="match status" value="1"/>
</dbReference>
<sequence>MSGTMMKASLRVIDLLRHASRNHPRTEVVSRRVEGDIHRYTYADAYRRVCQLARALDRLGIGRDARVGTLAWNGYRHLELYYACAGLGAVCHTLNPRLLPEQLAWISRHAADEILFFDATFVPLVRELRPQLPGIRHWVLMGSRDSDAGRDAYAHIDGLLFHEDLIAGELADELDWPLIDEDQICGQCYTSGTTGDPKGVCYSNRSTVLHAYAAALPDSFGLSARDSVMPVVPMFHVNAWGLPYAVPMVGAKLVLPGPALDAKSLHALCEAERVTIAAGVPTIWLGVLDHLRATGSSFALLERIVIGGSAASDATIREFEDVHRVRVVHAWGMTEVSPVGAVNQFKPVHDALDADARRRLQAKQGREPFGIEMRIETESGAAAPRDGATPGRLLVKGPWVVGTYAGGAPGERADGWFDTGDVATIDPEGYMAIVDRTKDVIKSGGEWISSIELENAAMGHPAIQEAAVIGRPHPKWIERPLMVCVLRPGQQVSAAELSAWLGERVARWWLPDAIEFVDALPHGATGKLLKSRLREQFAHIRFDQVSLSTENH</sequence>
<dbReference type="NCBIfam" id="NF004837">
    <property type="entry name" value="PRK06187.1"/>
    <property type="match status" value="1"/>
</dbReference>
<evidence type="ECO:0000256" key="1">
    <source>
        <dbReference type="ARBA" id="ARBA00006432"/>
    </source>
</evidence>
<feature type="domain" description="AMP-binding enzyme C-terminal" evidence="6">
    <location>
        <begin position="452"/>
        <end position="527"/>
    </location>
</feature>
<protein>
    <submittedName>
        <fullName evidence="7">Long-chain-fatty-acid--CoA ligase</fullName>
        <ecNumber evidence="7">6.2.1.3</ecNumber>
    </submittedName>
</protein>
<dbReference type="SUPFAM" id="SSF56801">
    <property type="entry name" value="Acetyl-CoA synthetase-like"/>
    <property type="match status" value="1"/>
</dbReference>
<evidence type="ECO:0000313" key="8">
    <source>
        <dbReference type="Proteomes" id="UP001466933"/>
    </source>
</evidence>